<dbReference type="Gene3D" id="3.90.1140.10">
    <property type="entry name" value="Cyclic phosphodiesterase"/>
    <property type="match status" value="1"/>
</dbReference>
<proteinExistence type="inferred from homology"/>
<protein>
    <recommendedName>
        <fullName evidence="2">RNA 2',3'-cyclic phosphodiesterase</fullName>
        <shortName evidence="2">RNA 2',3'-CPDase</shortName>
        <ecNumber evidence="2">3.1.4.58</ecNumber>
    </recommendedName>
</protein>
<dbReference type="AlphaFoldDB" id="A0A1L3GGY7"/>
<evidence type="ECO:0000256" key="2">
    <source>
        <dbReference type="HAMAP-Rule" id="MF_01940"/>
    </source>
</evidence>
<dbReference type="NCBIfam" id="TIGR02258">
    <property type="entry name" value="2_5_ligase"/>
    <property type="match status" value="1"/>
</dbReference>
<reference evidence="4 5" key="1">
    <citation type="journal article" date="2017" name="Genome Announc.">
        <title>Complete Genome Sequences of Two Acetylene-Fermenting Pelobacter acetylenicus Strains.</title>
        <authorList>
            <person name="Sutton J.M."/>
            <person name="Baesman S.M."/>
            <person name="Fierst J.L."/>
            <person name="Poret-Peterson A.T."/>
            <person name="Oremland R.S."/>
            <person name="Dunlap D.S."/>
            <person name="Akob D.M."/>
        </authorList>
    </citation>
    <scope>NUCLEOTIDE SEQUENCE [LARGE SCALE GENOMIC DNA]</scope>
    <source>
        <strain evidence="4 5">DSM 3247</strain>
    </source>
</reference>
<keyword evidence="4" id="KW-0436">Ligase</keyword>
<organism evidence="4 5">
    <name type="scientific">Syntrophotalea acetylenica</name>
    <name type="common">Pelobacter acetylenicus</name>
    <dbReference type="NCBI Taxonomy" id="29542"/>
    <lineage>
        <taxon>Bacteria</taxon>
        <taxon>Pseudomonadati</taxon>
        <taxon>Thermodesulfobacteriota</taxon>
        <taxon>Desulfuromonadia</taxon>
        <taxon>Desulfuromonadales</taxon>
        <taxon>Syntrophotaleaceae</taxon>
        <taxon>Syntrophotalea</taxon>
    </lineage>
</organism>
<dbReference type="EMBL" id="CP015518">
    <property type="protein sequence ID" value="APG25202.1"/>
    <property type="molecule type" value="Genomic_DNA"/>
</dbReference>
<feature type="active site" description="Proton donor" evidence="2">
    <location>
        <position position="43"/>
    </location>
</feature>
<feature type="short sequence motif" description="HXTX 2" evidence="2">
    <location>
        <begin position="129"/>
        <end position="132"/>
    </location>
</feature>
<dbReference type="Pfam" id="PF02834">
    <property type="entry name" value="LigT_PEase"/>
    <property type="match status" value="2"/>
</dbReference>
<dbReference type="RefSeq" id="WP_072287051.1">
    <property type="nucleotide sequence ID" value="NZ_CP015455.1"/>
</dbReference>
<dbReference type="KEGG" id="pace:A6070_03305"/>
<dbReference type="PANTHER" id="PTHR35561:SF1">
    <property type="entry name" value="RNA 2',3'-CYCLIC PHOSPHODIESTERASE"/>
    <property type="match status" value="1"/>
</dbReference>
<name>A0A1L3GGY7_SYNAC</name>
<dbReference type="Proteomes" id="UP000182264">
    <property type="component" value="Chromosome"/>
</dbReference>
<feature type="active site" description="Proton acceptor" evidence="2">
    <location>
        <position position="129"/>
    </location>
</feature>
<comment type="catalytic activity">
    <reaction evidence="2">
        <text>a 3'-end 2',3'-cyclophospho-ribonucleotide-RNA + H2O = a 3'-end 2'-phospho-ribonucleotide-RNA + H(+)</text>
        <dbReference type="Rhea" id="RHEA:11828"/>
        <dbReference type="Rhea" id="RHEA-COMP:10464"/>
        <dbReference type="Rhea" id="RHEA-COMP:17353"/>
        <dbReference type="ChEBI" id="CHEBI:15377"/>
        <dbReference type="ChEBI" id="CHEBI:15378"/>
        <dbReference type="ChEBI" id="CHEBI:83064"/>
        <dbReference type="ChEBI" id="CHEBI:173113"/>
        <dbReference type="EC" id="3.1.4.58"/>
    </reaction>
</comment>
<dbReference type="GO" id="GO:0016874">
    <property type="term" value="F:ligase activity"/>
    <property type="evidence" value="ECO:0007669"/>
    <property type="project" value="UniProtKB-KW"/>
</dbReference>
<comment type="similarity">
    <text evidence="2">Belongs to the 2H phosphoesterase superfamily. ThpR family.</text>
</comment>
<dbReference type="PANTHER" id="PTHR35561">
    <property type="entry name" value="RNA 2',3'-CYCLIC PHOSPHODIESTERASE"/>
    <property type="match status" value="1"/>
</dbReference>
<feature type="short sequence motif" description="HXTX 1" evidence="2">
    <location>
        <begin position="43"/>
        <end position="46"/>
    </location>
</feature>
<keyword evidence="5" id="KW-1185">Reference proteome</keyword>
<dbReference type="EC" id="3.1.4.58" evidence="2"/>
<evidence type="ECO:0000313" key="5">
    <source>
        <dbReference type="Proteomes" id="UP000182264"/>
    </source>
</evidence>
<dbReference type="OrthoDB" id="9793819at2"/>
<dbReference type="InterPro" id="IPR004175">
    <property type="entry name" value="RNA_CPDase"/>
</dbReference>
<dbReference type="GO" id="GO:0004113">
    <property type="term" value="F:2',3'-cyclic-nucleotide 3'-phosphodiesterase activity"/>
    <property type="evidence" value="ECO:0007669"/>
    <property type="project" value="InterPro"/>
</dbReference>
<dbReference type="SUPFAM" id="SSF55144">
    <property type="entry name" value="LigT-like"/>
    <property type="match status" value="1"/>
</dbReference>
<feature type="domain" description="Phosphoesterase HXTX" evidence="3">
    <location>
        <begin position="101"/>
        <end position="175"/>
    </location>
</feature>
<sequence length="186" mass="20942">MQTLRAFIAMPLEGTVFDRIVNLQRELATRLPMVRWVSPETLHLTLAFLGDIPEESLEKIGTSMLSIGDIFAPAEVRIGGLGAFPDLKRPRVVWLGLQGDEALRNLHTAVTGMLSRLQMPPDDKPFRPHLTLGRCRQPDPAIGRQLAPFLDRQCGQLRLTRLILYESRLTPRGAIHLPRRETPLRG</sequence>
<dbReference type="InterPro" id="IPR014051">
    <property type="entry name" value="Phosphoesterase_HXTX"/>
</dbReference>
<accession>A0A1L3GGY7</accession>
<dbReference type="InterPro" id="IPR009097">
    <property type="entry name" value="Cyclic_Pdiesterase"/>
</dbReference>
<evidence type="ECO:0000313" key="4">
    <source>
        <dbReference type="EMBL" id="APG25202.1"/>
    </source>
</evidence>
<keyword evidence="1 2" id="KW-0378">Hydrolase</keyword>
<gene>
    <name evidence="4" type="ORF">A7E75_09335</name>
</gene>
<comment type="function">
    <text evidence="2">Hydrolyzes RNA 2',3'-cyclic phosphodiester to an RNA 2'-phosphomonoester.</text>
</comment>
<evidence type="ECO:0000259" key="3">
    <source>
        <dbReference type="Pfam" id="PF02834"/>
    </source>
</evidence>
<dbReference type="STRING" id="29542.A6070_03305"/>
<dbReference type="HAMAP" id="MF_01940">
    <property type="entry name" value="RNA_CPDase"/>
    <property type="match status" value="1"/>
</dbReference>
<feature type="domain" description="Phosphoesterase HXTX" evidence="3">
    <location>
        <begin position="16"/>
        <end position="94"/>
    </location>
</feature>
<evidence type="ECO:0000256" key="1">
    <source>
        <dbReference type="ARBA" id="ARBA00022801"/>
    </source>
</evidence>
<dbReference type="GO" id="GO:0008664">
    <property type="term" value="F:RNA 2',3'-cyclic 3'-phosphodiesterase activity"/>
    <property type="evidence" value="ECO:0007669"/>
    <property type="project" value="UniProtKB-EC"/>
</dbReference>